<evidence type="ECO:0000313" key="3">
    <source>
        <dbReference type="EMBL" id="SFN18287.1"/>
    </source>
</evidence>
<proteinExistence type="predicted"/>
<dbReference type="AlphaFoldDB" id="A0A1I4WXP3"/>
<evidence type="ECO:0000313" key="4">
    <source>
        <dbReference type="Proteomes" id="UP000199614"/>
    </source>
</evidence>
<protein>
    <submittedName>
        <fullName evidence="3">Anti-anti-sigma factor</fullName>
    </submittedName>
</protein>
<dbReference type="OrthoDB" id="3577449at2"/>
<dbReference type="Gene3D" id="3.30.750.24">
    <property type="entry name" value="STAS domain"/>
    <property type="match status" value="1"/>
</dbReference>
<dbReference type="Proteomes" id="UP000199614">
    <property type="component" value="Unassembled WGS sequence"/>
</dbReference>
<dbReference type="InterPro" id="IPR036513">
    <property type="entry name" value="STAS_dom_sf"/>
</dbReference>
<dbReference type="InterPro" id="IPR002645">
    <property type="entry name" value="STAS_dom"/>
</dbReference>
<accession>A0A1I4WXP3</accession>
<dbReference type="CDD" id="cd07043">
    <property type="entry name" value="STAS_anti-anti-sigma_factors"/>
    <property type="match status" value="1"/>
</dbReference>
<reference evidence="3 4" key="1">
    <citation type="submission" date="2016-10" db="EMBL/GenBank/DDBJ databases">
        <authorList>
            <person name="de Groot N.N."/>
        </authorList>
    </citation>
    <scope>NUCLEOTIDE SEQUENCE [LARGE SCALE GENOMIC DNA]</scope>
    <source>
        <strain evidence="3 4">CGMCC 4.1877</strain>
    </source>
</reference>
<dbReference type="STRING" id="260086.SAMN05216207_1009169"/>
<feature type="domain" description="STAS" evidence="2">
    <location>
        <begin position="22"/>
        <end position="150"/>
    </location>
</feature>
<dbReference type="Pfam" id="PF01740">
    <property type="entry name" value="STAS"/>
    <property type="match status" value="1"/>
</dbReference>
<dbReference type="RefSeq" id="WP_093341341.1">
    <property type="nucleotide sequence ID" value="NZ_FOUY01000009.1"/>
</dbReference>
<gene>
    <name evidence="3" type="ORF">SAMN05216207_1009169</name>
</gene>
<dbReference type="EMBL" id="FOUY01000009">
    <property type="protein sequence ID" value="SFN18287.1"/>
    <property type="molecule type" value="Genomic_DNA"/>
</dbReference>
<name>A0A1I4WXP3_PSUAM</name>
<dbReference type="SUPFAM" id="SSF52091">
    <property type="entry name" value="SpoIIaa-like"/>
    <property type="match status" value="1"/>
</dbReference>
<evidence type="ECO:0000256" key="1">
    <source>
        <dbReference type="SAM" id="MobiDB-lite"/>
    </source>
</evidence>
<evidence type="ECO:0000259" key="2">
    <source>
        <dbReference type="PROSITE" id="PS50801"/>
    </source>
</evidence>
<keyword evidence="4" id="KW-1185">Reference proteome</keyword>
<organism evidence="3 4">
    <name type="scientific">Pseudonocardia ammonioxydans</name>
    <dbReference type="NCBI Taxonomy" id="260086"/>
    <lineage>
        <taxon>Bacteria</taxon>
        <taxon>Bacillati</taxon>
        <taxon>Actinomycetota</taxon>
        <taxon>Actinomycetes</taxon>
        <taxon>Pseudonocardiales</taxon>
        <taxon>Pseudonocardiaceae</taxon>
        <taxon>Pseudonocardia</taxon>
    </lineage>
</organism>
<dbReference type="PROSITE" id="PS50801">
    <property type="entry name" value="STAS"/>
    <property type="match status" value="1"/>
</dbReference>
<feature type="region of interest" description="Disordered" evidence="1">
    <location>
        <begin position="1"/>
        <end position="26"/>
    </location>
</feature>
<sequence>MADDERRLPAPQPAEQAGPALRFERSRHPSGAPVLQVVGAVDDATAADLRVELGAWSDEGPGPAGDLAGDLCGDLVVDLVVDLSGVQFLGTAGLTALLEARDMVAAEGGRLRVLCGRSRPARRALQVTGAMNLIEVLDRVPGKPVAARDVLFGVPGPDVRLDGQPRRNEG</sequence>